<gene>
    <name evidence="2" type="ORF">NDU88_004536</name>
</gene>
<keyword evidence="3" id="KW-1185">Reference proteome</keyword>
<feature type="region of interest" description="Disordered" evidence="1">
    <location>
        <begin position="58"/>
        <end position="82"/>
    </location>
</feature>
<reference evidence="2" key="1">
    <citation type="journal article" date="2022" name="bioRxiv">
        <title>Sequencing and chromosome-scale assembly of the giantPleurodeles waltlgenome.</title>
        <authorList>
            <person name="Brown T."/>
            <person name="Elewa A."/>
            <person name="Iarovenko S."/>
            <person name="Subramanian E."/>
            <person name="Araus A.J."/>
            <person name="Petzold A."/>
            <person name="Susuki M."/>
            <person name="Suzuki K.-i.T."/>
            <person name="Hayashi T."/>
            <person name="Toyoda A."/>
            <person name="Oliveira C."/>
            <person name="Osipova E."/>
            <person name="Leigh N.D."/>
            <person name="Simon A."/>
            <person name="Yun M.H."/>
        </authorList>
    </citation>
    <scope>NUCLEOTIDE SEQUENCE</scope>
    <source>
        <strain evidence="2">20211129_DDA</strain>
        <tissue evidence="2">Liver</tissue>
    </source>
</reference>
<dbReference type="AlphaFoldDB" id="A0AAV7N1Q6"/>
<dbReference type="EMBL" id="JANPWB010000013">
    <property type="protein sequence ID" value="KAJ1107143.1"/>
    <property type="molecule type" value="Genomic_DNA"/>
</dbReference>
<proteinExistence type="predicted"/>
<protein>
    <submittedName>
        <fullName evidence="2">Uncharacterized protein</fullName>
    </submittedName>
</protein>
<name>A0AAV7N1Q6_PLEWA</name>
<evidence type="ECO:0000313" key="2">
    <source>
        <dbReference type="EMBL" id="KAJ1107143.1"/>
    </source>
</evidence>
<accession>A0AAV7N1Q6</accession>
<sequence>MTAWRGGPETSGIWPGEVLAAERPRAVTGPGAGSPERRREDLGWAHVGPRPAVLSRAAGADTPRGAHRWGPVAGAGLKGVPKETVPLRGQRSAWDSGKRVVRGAGLPHRALRCCGGAGPTDRVARIAGLSPPQVLAWSPRSLALVPSDLVAGGGEEALEQPTAGLLVLLHGAGLDAQASRPSLIRRFGAVLN</sequence>
<comment type="caution">
    <text evidence="2">The sequence shown here is derived from an EMBL/GenBank/DDBJ whole genome shotgun (WGS) entry which is preliminary data.</text>
</comment>
<dbReference type="Proteomes" id="UP001066276">
    <property type="component" value="Chromosome 9"/>
</dbReference>
<feature type="region of interest" description="Disordered" evidence="1">
    <location>
        <begin position="1"/>
        <end position="40"/>
    </location>
</feature>
<organism evidence="2 3">
    <name type="scientific">Pleurodeles waltl</name>
    <name type="common">Iberian ribbed newt</name>
    <dbReference type="NCBI Taxonomy" id="8319"/>
    <lineage>
        <taxon>Eukaryota</taxon>
        <taxon>Metazoa</taxon>
        <taxon>Chordata</taxon>
        <taxon>Craniata</taxon>
        <taxon>Vertebrata</taxon>
        <taxon>Euteleostomi</taxon>
        <taxon>Amphibia</taxon>
        <taxon>Batrachia</taxon>
        <taxon>Caudata</taxon>
        <taxon>Salamandroidea</taxon>
        <taxon>Salamandridae</taxon>
        <taxon>Pleurodelinae</taxon>
        <taxon>Pleurodeles</taxon>
    </lineage>
</organism>
<evidence type="ECO:0000256" key="1">
    <source>
        <dbReference type="SAM" id="MobiDB-lite"/>
    </source>
</evidence>
<evidence type="ECO:0000313" key="3">
    <source>
        <dbReference type="Proteomes" id="UP001066276"/>
    </source>
</evidence>